<comment type="caution">
    <text evidence="11">The sequence shown here is derived from an EMBL/GenBank/DDBJ whole genome shotgun (WGS) entry which is preliminary data.</text>
</comment>
<keyword evidence="2" id="KW-0813">Transport</keyword>
<sequence>MKKIIYVFEKIESGAYVLAQIAAFIMMLLTSADAAMRYIVHKPIVGAYEFSESYLMVIIIFLSMSYVMKEKGHIRIDIFIEKMPKKFVEFLDRIYLLLAAAFMFALGYQGMVMTDDAIINNYVSSGLIKWPTWASVIWVPIGAYLFTLRLVFEFVQSLLPNKEKLYEERDRNIS</sequence>
<organism evidence="11 12">
    <name type="scientific">Neobacillus bataviensis LMG 21833</name>
    <dbReference type="NCBI Taxonomy" id="1117379"/>
    <lineage>
        <taxon>Bacteria</taxon>
        <taxon>Bacillati</taxon>
        <taxon>Bacillota</taxon>
        <taxon>Bacilli</taxon>
        <taxon>Bacillales</taxon>
        <taxon>Bacillaceae</taxon>
        <taxon>Neobacillus</taxon>
    </lineage>
</organism>
<evidence type="ECO:0000256" key="6">
    <source>
        <dbReference type="ARBA" id="ARBA00022989"/>
    </source>
</evidence>
<keyword evidence="7 9" id="KW-0472">Membrane</keyword>
<proteinExistence type="inferred from homology"/>
<feature type="transmembrane region" description="Helical" evidence="9">
    <location>
        <begin position="21"/>
        <end position="40"/>
    </location>
</feature>
<evidence type="ECO:0000256" key="7">
    <source>
        <dbReference type="ARBA" id="ARBA00023136"/>
    </source>
</evidence>
<evidence type="ECO:0000256" key="9">
    <source>
        <dbReference type="SAM" id="Phobius"/>
    </source>
</evidence>
<comment type="subcellular location">
    <subcellularLocation>
        <location evidence="1">Cell inner membrane</location>
        <topology evidence="1">Multi-pass membrane protein</topology>
    </subcellularLocation>
</comment>
<reference evidence="11 12" key="1">
    <citation type="journal article" date="2012" name="Front. Microbiol.">
        <title>Redundancy and modularity in membrane-associated dissimilatory nitrate reduction in Bacillus.</title>
        <authorList>
            <person name="Heylen K."/>
            <person name="Keltjens J."/>
        </authorList>
    </citation>
    <scope>NUCLEOTIDE SEQUENCE [LARGE SCALE GENOMIC DNA]</scope>
    <source>
        <strain evidence="12">LMG 21833T</strain>
    </source>
</reference>
<keyword evidence="6 9" id="KW-1133">Transmembrane helix</keyword>
<gene>
    <name evidence="11" type="ORF">BABA_13792</name>
</gene>
<dbReference type="AlphaFoldDB" id="K6C749"/>
<accession>K6C749</accession>
<protein>
    <recommendedName>
        <fullName evidence="10">Tripartite ATP-independent periplasmic transporters DctQ component domain-containing protein</fullName>
    </recommendedName>
</protein>
<keyword evidence="3" id="KW-1003">Cell membrane</keyword>
<dbReference type="Pfam" id="PF04290">
    <property type="entry name" value="DctQ"/>
    <property type="match status" value="1"/>
</dbReference>
<evidence type="ECO:0000256" key="2">
    <source>
        <dbReference type="ARBA" id="ARBA00022448"/>
    </source>
</evidence>
<evidence type="ECO:0000259" key="10">
    <source>
        <dbReference type="Pfam" id="PF04290"/>
    </source>
</evidence>
<evidence type="ECO:0000313" key="12">
    <source>
        <dbReference type="Proteomes" id="UP000006316"/>
    </source>
</evidence>
<dbReference type="InterPro" id="IPR055348">
    <property type="entry name" value="DctQ"/>
</dbReference>
<dbReference type="GO" id="GO:0005886">
    <property type="term" value="C:plasma membrane"/>
    <property type="evidence" value="ECO:0007669"/>
    <property type="project" value="UniProtKB-SubCell"/>
</dbReference>
<evidence type="ECO:0000256" key="4">
    <source>
        <dbReference type="ARBA" id="ARBA00022519"/>
    </source>
</evidence>
<evidence type="ECO:0000256" key="1">
    <source>
        <dbReference type="ARBA" id="ARBA00004429"/>
    </source>
</evidence>
<evidence type="ECO:0000256" key="3">
    <source>
        <dbReference type="ARBA" id="ARBA00022475"/>
    </source>
</evidence>
<feature type="transmembrane region" description="Helical" evidence="9">
    <location>
        <begin position="130"/>
        <end position="152"/>
    </location>
</feature>
<evidence type="ECO:0000256" key="8">
    <source>
        <dbReference type="ARBA" id="ARBA00038436"/>
    </source>
</evidence>
<name>K6C749_9BACI</name>
<keyword evidence="5 9" id="KW-0812">Transmembrane</keyword>
<keyword evidence="12" id="KW-1185">Reference proteome</keyword>
<dbReference type="STRING" id="1117379.BABA_13792"/>
<dbReference type="OrthoDB" id="2877624at2"/>
<dbReference type="RefSeq" id="WP_007085757.1">
    <property type="nucleotide sequence ID" value="NZ_AJLS01000097.1"/>
</dbReference>
<dbReference type="PATRIC" id="fig|1117379.3.peg.2846"/>
<dbReference type="GO" id="GO:0022857">
    <property type="term" value="F:transmembrane transporter activity"/>
    <property type="evidence" value="ECO:0007669"/>
    <property type="project" value="TreeGrafter"/>
</dbReference>
<dbReference type="PANTHER" id="PTHR35011:SF10">
    <property type="entry name" value="TRAP TRANSPORTER SMALL PERMEASE PROTEIN"/>
    <property type="match status" value="1"/>
</dbReference>
<dbReference type="EMBL" id="AJLS01000097">
    <property type="protein sequence ID" value="EKN66965.1"/>
    <property type="molecule type" value="Genomic_DNA"/>
</dbReference>
<dbReference type="PANTHER" id="PTHR35011">
    <property type="entry name" value="2,3-DIKETO-L-GULONATE TRAP TRANSPORTER SMALL PERMEASE PROTEIN YIAM"/>
    <property type="match status" value="1"/>
</dbReference>
<keyword evidence="4" id="KW-0997">Cell inner membrane</keyword>
<feature type="domain" description="Tripartite ATP-independent periplasmic transporters DctQ component" evidence="10">
    <location>
        <begin position="26"/>
        <end position="157"/>
    </location>
</feature>
<dbReference type="eggNOG" id="COG3090">
    <property type="taxonomic scope" value="Bacteria"/>
</dbReference>
<evidence type="ECO:0000313" key="11">
    <source>
        <dbReference type="EMBL" id="EKN66965.1"/>
    </source>
</evidence>
<feature type="transmembrane region" description="Helical" evidence="9">
    <location>
        <begin position="52"/>
        <end position="69"/>
    </location>
</feature>
<comment type="similarity">
    <text evidence="8">Belongs to the TRAP transporter small permease family.</text>
</comment>
<dbReference type="InterPro" id="IPR007387">
    <property type="entry name" value="TRAP_DctQ"/>
</dbReference>
<feature type="transmembrane region" description="Helical" evidence="9">
    <location>
        <begin position="90"/>
        <end position="110"/>
    </location>
</feature>
<evidence type="ECO:0000256" key="5">
    <source>
        <dbReference type="ARBA" id="ARBA00022692"/>
    </source>
</evidence>
<dbReference type="GO" id="GO:0015740">
    <property type="term" value="P:C4-dicarboxylate transport"/>
    <property type="evidence" value="ECO:0007669"/>
    <property type="project" value="TreeGrafter"/>
</dbReference>
<dbReference type="Proteomes" id="UP000006316">
    <property type="component" value="Unassembled WGS sequence"/>
</dbReference>